<feature type="compositionally biased region" description="Low complexity" evidence="1">
    <location>
        <begin position="240"/>
        <end position="257"/>
    </location>
</feature>
<accession>A0A8E3APS5</accession>
<proteinExistence type="predicted"/>
<dbReference type="Proteomes" id="UP000244037">
    <property type="component" value="Unassembled WGS sequence"/>
</dbReference>
<evidence type="ECO:0000313" key="3">
    <source>
        <dbReference type="Proteomes" id="UP000244037"/>
    </source>
</evidence>
<reference evidence="2 3" key="1">
    <citation type="submission" date="2018-04" db="EMBL/GenBank/DDBJ databases">
        <title>Genomic Encyclopedia of Archaeal and Bacterial Type Strains, Phase II (KMG-II): from individual species to whole genera.</title>
        <authorList>
            <person name="Goeker M."/>
        </authorList>
    </citation>
    <scope>NUCLEOTIDE SEQUENCE [LARGE SCALE GENOMIC DNA]</scope>
    <source>
        <strain evidence="2 3">DSM 19783</strain>
    </source>
</reference>
<organism evidence="2 3">
    <name type="scientific">Rhodovulum kholense</name>
    <dbReference type="NCBI Taxonomy" id="453584"/>
    <lineage>
        <taxon>Bacteria</taxon>
        <taxon>Pseudomonadati</taxon>
        <taxon>Pseudomonadota</taxon>
        <taxon>Alphaproteobacteria</taxon>
        <taxon>Rhodobacterales</taxon>
        <taxon>Paracoccaceae</taxon>
        <taxon>Rhodovulum</taxon>
    </lineage>
</organism>
<evidence type="ECO:0000313" key="2">
    <source>
        <dbReference type="EMBL" id="PTW46528.1"/>
    </source>
</evidence>
<feature type="compositionally biased region" description="Polar residues" evidence="1">
    <location>
        <begin position="1"/>
        <end position="21"/>
    </location>
</feature>
<name>A0A8E3APS5_9RHOB</name>
<comment type="caution">
    <text evidence="2">The sequence shown here is derived from an EMBL/GenBank/DDBJ whole genome shotgun (WGS) entry which is preliminary data.</text>
</comment>
<evidence type="ECO:0000256" key="1">
    <source>
        <dbReference type="SAM" id="MobiDB-lite"/>
    </source>
</evidence>
<protein>
    <submittedName>
        <fullName evidence="2">Uncharacterized protein</fullName>
    </submittedName>
</protein>
<feature type="region of interest" description="Disordered" evidence="1">
    <location>
        <begin position="134"/>
        <end position="154"/>
    </location>
</feature>
<feature type="region of interest" description="Disordered" evidence="1">
    <location>
        <begin position="1"/>
        <end position="48"/>
    </location>
</feature>
<keyword evidence="3" id="KW-1185">Reference proteome</keyword>
<dbReference type="EMBL" id="QAYC01000011">
    <property type="protein sequence ID" value="PTW46528.1"/>
    <property type="molecule type" value="Genomic_DNA"/>
</dbReference>
<feature type="region of interest" description="Disordered" evidence="1">
    <location>
        <begin position="235"/>
        <end position="273"/>
    </location>
</feature>
<dbReference type="AlphaFoldDB" id="A0A8E3APS5"/>
<gene>
    <name evidence="2" type="ORF">C8N38_11112</name>
</gene>
<sequence>MATSARSNSPPAGTATAQSRRSSCRRSPLAKRSQQSPPVEHTTRAAATRVARSGFRARLSRPPASAKSDCPGQLASNFHNLGCPGLGLVAVRTFIYGERDIPDVLGRRARKTLAVCVLPDGLIDVIAPEQVSCERREDRPASTDALDPKVGAGKPTQNFRRLKQQAAHCRQVIIKYQFSFDMTAAFAPGGELSVFARFCTPIAENATAVARCAMLCQVAGRRECHAVADQHRIRHPQAPGPRRAACGPAGRSRSVGAARRHSEAGRPFRRPARAGQKVIFTPIPISRGSTSVAS</sequence>